<sequence>MSQQESKEFLNDLWKKGEDTQREIDEKIKKKAKEMIGELNLATKEEVRELERRIQVLENKQNDS</sequence>
<comment type="caution">
    <text evidence="1">The sequence shown here is derived from an EMBL/GenBank/DDBJ whole genome shotgun (WGS) entry which is preliminary data.</text>
</comment>
<keyword evidence="2" id="KW-1185">Reference proteome</keyword>
<accession>W4Q449</accession>
<gene>
    <name evidence="1" type="ORF">JCM9140_2856</name>
</gene>
<dbReference type="STRING" id="1236970.JCM9140_2856"/>
<dbReference type="EMBL" id="BAUT01000031">
    <property type="protein sequence ID" value="GAE26762.1"/>
    <property type="molecule type" value="Genomic_DNA"/>
</dbReference>
<dbReference type="AlphaFoldDB" id="W4Q449"/>
<reference evidence="1" key="1">
    <citation type="journal article" date="2014" name="Genome Announc.">
        <title>Draft Genome Sequences of Three Alkaliphilic Bacillus Strains, Bacillus wakoensis JCM 9140T, Bacillus akibai JCM 9157T, and Bacillus hemicellulosilyticus JCM 9152T.</title>
        <authorList>
            <person name="Yuki M."/>
            <person name="Oshima K."/>
            <person name="Suda W."/>
            <person name="Oshida Y."/>
            <person name="Kitamura K."/>
            <person name="Iida T."/>
            <person name="Hattori M."/>
            <person name="Ohkuma M."/>
        </authorList>
    </citation>
    <scope>NUCLEOTIDE SEQUENCE [LARGE SCALE GENOMIC DNA]</scope>
    <source>
        <strain evidence="1">JCM 9140</strain>
    </source>
</reference>
<name>W4Q449_9BACI</name>
<organism evidence="1 2">
    <name type="scientific">Halalkalibacter wakoensis JCM 9140</name>
    <dbReference type="NCBI Taxonomy" id="1236970"/>
    <lineage>
        <taxon>Bacteria</taxon>
        <taxon>Bacillati</taxon>
        <taxon>Bacillota</taxon>
        <taxon>Bacilli</taxon>
        <taxon>Bacillales</taxon>
        <taxon>Bacillaceae</taxon>
        <taxon>Halalkalibacter</taxon>
    </lineage>
</organism>
<proteinExistence type="predicted"/>
<dbReference type="Proteomes" id="UP000018890">
    <property type="component" value="Unassembled WGS sequence"/>
</dbReference>
<evidence type="ECO:0000313" key="2">
    <source>
        <dbReference type="Proteomes" id="UP000018890"/>
    </source>
</evidence>
<protein>
    <submittedName>
        <fullName evidence="1">ATP synthase</fullName>
    </submittedName>
</protein>
<evidence type="ECO:0000313" key="1">
    <source>
        <dbReference type="EMBL" id="GAE26762.1"/>
    </source>
</evidence>